<evidence type="ECO:0000259" key="1">
    <source>
        <dbReference type="Pfam" id="PF07238"/>
    </source>
</evidence>
<dbReference type="AlphaFoldDB" id="A0A1L8CM97"/>
<dbReference type="InterPro" id="IPR009875">
    <property type="entry name" value="PilZ_domain"/>
</dbReference>
<accession>A0A1L8CM97</accession>
<protein>
    <submittedName>
        <fullName evidence="2">PilZ domain protein</fullName>
    </submittedName>
</protein>
<sequence>MFNPNHRKFSRSQVSVAALLTLENMEPVEVMVMDVSMNGALLQTDLKLDPGTPCNVSILLGHFQHELPIEAAGIVVRTIETGIALKFESVKIDSTPRLQSLIIDHAEDPEQVEVEFSQNGGWIFNPNN</sequence>
<dbReference type="Proteomes" id="UP000231632">
    <property type="component" value="Unassembled WGS sequence"/>
</dbReference>
<dbReference type="Pfam" id="PF07238">
    <property type="entry name" value="PilZ"/>
    <property type="match status" value="1"/>
</dbReference>
<comment type="caution">
    <text evidence="2">The sequence shown here is derived from an EMBL/GenBank/DDBJ whole genome shotgun (WGS) entry which is preliminary data.</text>
</comment>
<feature type="domain" description="PilZ" evidence="1">
    <location>
        <begin position="6"/>
        <end position="102"/>
    </location>
</feature>
<evidence type="ECO:0000313" key="2">
    <source>
        <dbReference type="EMBL" id="GAV19969.1"/>
    </source>
</evidence>
<dbReference type="RefSeq" id="WP_072659296.1">
    <property type="nucleotide sequence ID" value="NZ_BDFD01000006.1"/>
</dbReference>
<dbReference type="SUPFAM" id="SSF141371">
    <property type="entry name" value="PilZ domain-like"/>
    <property type="match status" value="1"/>
</dbReference>
<dbReference type="Gene3D" id="2.40.10.220">
    <property type="entry name" value="predicted glycosyltransferase like domains"/>
    <property type="match status" value="1"/>
</dbReference>
<reference evidence="2 3" key="1">
    <citation type="journal article" date="2017" name="Arch. Microbiol.">
        <title>Mariprofundus micogutta sp. nov., a novel iron-oxidizing zetaproteobacterium isolated from a deep-sea hydrothermal field at the Bayonnaise knoll of the Izu-Ogasawara arc, and a description of Mariprofundales ord. nov. and Zetaproteobacteria classis nov.</title>
        <authorList>
            <person name="Makita H."/>
            <person name="Tanaka E."/>
            <person name="Mitsunobu S."/>
            <person name="Miyazaki M."/>
            <person name="Nunoura T."/>
            <person name="Uematsu K."/>
            <person name="Takaki Y."/>
            <person name="Nishi S."/>
            <person name="Shimamura S."/>
            <person name="Takai K."/>
        </authorList>
    </citation>
    <scope>NUCLEOTIDE SEQUENCE [LARGE SCALE GENOMIC DNA]</scope>
    <source>
        <strain evidence="2 3">ET2</strain>
    </source>
</reference>
<evidence type="ECO:0000313" key="3">
    <source>
        <dbReference type="Proteomes" id="UP000231632"/>
    </source>
</evidence>
<name>A0A1L8CM97_9PROT</name>
<dbReference type="GO" id="GO:0035438">
    <property type="term" value="F:cyclic-di-GMP binding"/>
    <property type="evidence" value="ECO:0007669"/>
    <property type="project" value="InterPro"/>
</dbReference>
<dbReference type="EMBL" id="BDFD01000006">
    <property type="protein sequence ID" value="GAV19969.1"/>
    <property type="molecule type" value="Genomic_DNA"/>
</dbReference>
<organism evidence="2 3">
    <name type="scientific">Mariprofundus micogutta</name>
    <dbReference type="NCBI Taxonomy" id="1921010"/>
    <lineage>
        <taxon>Bacteria</taxon>
        <taxon>Pseudomonadati</taxon>
        <taxon>Pseudomonadota</taxon>
        <taxon>Candidatius Mariprofundia</taxon>
        <taxon>Mariprofundales</taxon>
        <taxon>Mariprofundaceae</taxon>
        <taxon>Mariprofundus</taxon>
    </lineage>
</organism>
<keyword evidence="3" id="KW-1185">Reference proteome</keyword>
<proteinExistence type="predicted"/>
<gene>
    <name evidence="2" type="ORF">MMIC_P0930</name>
</gene>